<dbReference type="GO" id="GO:0000981">
    <property type="term" value="F:DNA-binding transcription factor activity, RNA polymerase II-specific"/>
    <property type="evidence" value="ECO:0007669"/>
    <property type="project" value="InterPro"/>
</dbReference>
<evidence type="ECO:0000256" key="1">
    <source>
        <dbReference type="ARBA" id="ARBA00023242"/>
    </source>
</evidence>
<dbReference type="PANTHER" id="PTHR31668:SF4">
    <property type="entry name" value="TRANSCRIPTIONAL ACTIVATOR PROTEIN DAL81"/>
    <property type="match status" value="1"/>
</dbReference>
<accession>A0A9P8VRW1</accession>
<feature type="compositionally biased region" description="Basic and acidic residues" evidence="2">
    <location>
        <begin position="200"/>
        <end position="209"/>
    </location>
</feature>
<dbReference type="SMART" id="SM00906">
    <property type="entry name" value="Fungal_trans"/>
    <property type="match status" value="1"/>
</dbReference>
<dbReference type="GO" id="GO:0008270">
    <property type="term" value="F:zinc ion binding"/>
    <property type="evidence" value="ECO:0007669"/>
    <property type="project" value="InterPro"/>
</dbReference>
<dbReference type="GO" id="GO:0003677">
    <property type="term" value="F:DNA binding"/>
    <property type="evidence" value="ECO:0007669"/>
    <property type="project" value="InterPro"/>
</dbReference>
<dbReference type="GO" id="GO:0005634">
    <property type="term" value="C:nucleus"/>
    <property type="evidence" value="ECO:0007669"/>
    <property type="project" value="TreeGrafter"/>
</dbReference>
<gene>
    <name evidence="4" type="ORF">B0T10DRAFT_533372</name>
</gene>
<dbReference type="InterPro" id="IPR050797">
    <property type="entry name" value="Carb_Metab_Trans_Reg"/>
</dbReference>
<evidence type="ECO:0000313" key="5">
    <source>
        <dbReference type="Proteomes" id="UP000777438"/>
    </source>
</evidence>
<dbReference type="GO" id="GO:0001080">
    <property type="term" value="P:nitrogen catabolite activation of transcription from RNA polymerase II promoter"/>
    <property type="evidence" value="ECO:0007669"/>
    <property type="project" value="TreeGrafter"/>
</dbReference>
<dbReference type="CDD" id="cd12148">
    <property type="entry name" value="fungal_TF_MHR"/>
    <property type="match status" value="1"/>
</dbReference>
<feature type="region of interest" description="Disordered" evidence="2">
    <location>
        <begin position="159"/>
        <end position="241"/>
    </location>
</feature>
<sequence>MATVFLWSLLSYEDEMPHPKMSFVEGYDQRVLDSHLRQLYLRTHLNSTKKGLKRNLEMSVWWLMLFWDAPVLVQEPPCCLVGTTGQHTVLSQPPCCIDRHSRLGVTFDGDYQNNARKRQRRSQRPCDACRKCKTRCMIKDGDGDCVHCQLRASACTFQHDPPKRQATKSTNSTGVGAHSGDERGPALDDAHASSWSISQSRKESRDEARTLVSETQSVQSFLSPAETRASDDSSRHSPPPSVTVIVPELIEPHPLDRTLGCSTTHFAELYSLGSDMEPILMRHQPYDPLTHEFSLETHAIRRVLEQDEGQEYPLTFHLAADEKAVEPDPTNSLVDVIDACVRPHGSSLVELFWYHVQPCYPILSKEAFTFVYSQSYQRISAALLGAIYLSAIRWWAYGPKLSICTPPDTVRLRSLLRTASPSSYHRSKLCSIQACLLLLQCQPEDSLNPDHTFQWGLTCQALAIGQCLGLHLDPSNWTIPQWERNVRKRLSWALFMQDRWTALAYGRPFHIHEEDWTVQDLSPTDFIDCDAEGTVPTSGPTPGPDDDRRSIAATGMTQYIQMVRLTKILSAVYMDFYTARTCREQDTVILFEKARSHFDMLNAWYRSIPPTLQMNVVYQRKLCFHGYLHFSYYGVAMTLLRRLIRSTALPPRCTDDRILPEIRQIALQTAQSTISFVTSLRPDHLEAFWYFTSPYLFSLLGSFNTLLLVTSLSSQERDIWQETLNSYLWHLRIMSKSHQAMQYAVYRLEGAILPGPEHSLAVNQNELLDGGVSLMTNNVDQRIGFGDWNLAASVHGACFQGSFD</sequence>
<dbReference type="OrthoDB" id="2264294at2759"/>
<feature type="domain" description="Zn(2)-C6 fungal-type" evidence="3">
    <location>
        <begin position="125"/>
        <end position="155"/>
    </location>
</feature>
<dbReference type="GO" id="GO:0006351">
    <property type="term" value="P:DNA-templated transcription"/>
    <property type="evidence" value="ECO:0007669"/>
    <property type="project" value="InterPro"/>
</dbReference>
<comment type="caution">
    <text evidence="4">The sequence shown here is derived from an EMBL/GenBank/DDBJ whole genome shotgun (WGS) entry which is preliminary data.</text>
</comment>
<dbReference type="Proteomes" id="UP000777438">
    <property type="component" value="Unassembled WGS sequence"/>
</dbReference>
<evidence type="ECO:0000313" key="4">
    <source>
        <dbReference type="EMBL" id="KAH6871878.1"/>
    </source>
</evidence>
<dbReference type="EMBL" id="JAGPYM010000049">
    <property type="protein sequence ID" value="KAH6871878.1"/>
    <property type="molecule type" value="Genomic_DNA"/>
</dbReference>
<evidence type="ECO:0000259" key="3">
    <source>
        <dbReference type="PROSITE" id="PS00463"/>
    </source>
</evidence>
<dbReference type="AlphaFoldDB" id="A0A9P8VRW1"/>
<keyword evidence="1" id="KW-0539">Nucleus</keyword>
<organism evidence="4 5">
    <name type="scientific">Thelonectria olida</name>
    <dbReference type="NCBI Taxonomy" id="1576542"/>
    <lineage>
        <taxon>Eukaryota</taxon>
        <taxon>Fungi</taxon>
        <taxon>Dikarya</taxon>
        <taxon>Ascomycota</taxon>
        <taxon>Pezizomycotina</taxon>
        <taxon>Sordariomycetes</taxon>
        <taxon>Hypocreomycetidae</taxon>
        <taxon>Hypocreales</taxon>
        <taxon>Nectriaceae</taxon>
        <taxon>Thelonectria</taxon>
    </lineage>
</organism>
<protein>
    <submittedName>
        <fullName evidence="4">Fungal-specific transcription factor domain-containing protein</fullName>
    </submittedName>
</protein>
<name>A0A9P8VRW1_9HYPO</name>
<evidence type="ECO:0000256" key="2">
    <source>
        <dbReference type="SAM" id="MobiDB-lite"/>
    </source>
</evidence>
<dbReference type="PANTHER" id="PTHR31668">
    <property type="entry name" value="GLUCOSE TRANSPORT TRANSCRIPTION REGULATOR RGT1-RELATED-RELATED"/>
    <property type="match status" value="1"/>
</dbReference>
<feature type="compositionally biased region" description="Polar residues" evidence="2">
    <location>
        <begin position="212"/>
        <end position="222"/>
    </location>
</feature>
<reference evidence="4 5" key="1">
    <citation type="journal article" date="2021" name="Nat. Commun.">
        <title>Genetic determinants of endophytism in the Arabidopsis root mycobiome.</title>
        <authorList>
            <person name="Mesny F."/>
            <person name="Miyauchi S."/>
            <person name="Thiergart T."/>
            <person name="Pickel B."/>
            <person name="Atanasova L."/>
            <person name="Karlsson M."/>
            <person name="Huettel B."/>
            <person name="Barry K.W."/>
            <person name="Haridas S."/>
            <person name="Chen C."/>
            <person name="Bauer D."/>
            <person name="Andreopoulos W."/>
            <person name="Pangilinan J."/>
            <person name="LaButti K."/>
            <person name="Riley R."/>
            <person name="Lipzen A."/>
            <person name="Clum A."/>
            <person name="Drula E."/>
            <person name="Henrissat B."/>
            <person name="Kohler A."/>
            <person name="Grigoriev I.V."/>
            <person name="Martin F.M."/>
            <person name="Hacquard S."/>
        </authorList>
    </citation>
    <scope>NUCLEOTIDE SEQUENCE [LARGE SCALE GENOMIC DNA]</scope>
    <source>
        <strain evidence="4 5">MPI-CAGE-CH-0241</strain>
    </source>
</reference>
<proteinExistence type="predicted"/>
<dbReference type="PROSITE" id="PS00463">
    <property type="entry name" value="ZN2_CY6_FUNGAL_1"/>
    <property type="match status" value="1"/>
</dbReference>
<feature type="compositionally biased region" description="Basic and acidic residues" evidence="2">
    <location>
        <begin position="179"/>
        <end position="191"/>
    </location>
</feature>
<keyword evidence="5" id="KW-1185">Reference proteome</keyword>
<dbReference type="InterPro" id="IPR007219">
    <property type="entry name" value="XnlR_reg_dom"/>
</dbReference>
<dbReference type="InterPro" id="IPR001138">
    <property type="entry name" value="Zn2Cys6_DnaBD"/>
</dbReference>
<dbReference type="Pfam" id="PF04082">
    <property type="entry name" value="Fungal_trans"/>
    <property type="match status" value="1"/>
</dbReference>